<dbReference type="SUPFAM" id="SSF54001">
    <property type="entry name" value="Cysteine proteinases"/>
    <property type="match status" value="1"/>
</dbReference>
<keyword evidence="3" id="KW-0677">Repeat</keyword>
<dbReference type="InterPro" id="IPR051202">
    <property type="entry name" value="Peptidase_C40"/>
</dbReference>
<evidence type="ECO:0000256" key="2">
    <source>
        <dbReference type="ARBA" id="ARBA00022670"/>
    </source>
</evidence>
<keyword evidence="5" id="KW-0788">Thiol protease</keyword>
<proteinExistence type="inferred from homology"/>
<dbReference type="PANTHER" id="PTHR47053:SF1">
    <property type="entry name" value="MUREIN DD-ENDOPEPTIDASE MEPH-RELATED"/>
    <property type="match status" value="1"/>
</dbReference>
<evidence type="ECO:0000256" key="4">
    <source>
        <dbReference type="ARBA" id="ARBA00022801"/>
    </source>
</evidence>
<dbReference type="Pfam" id="PF01473">
    <property type="entry name" value="Choline_bind_1"/>
    <property type="match status" value="1"/>
</dbReference>
<feature type="repeat" description="Cell wall-binding" evidence="6">
    <location>
        <begin position="68"/>
        <end position="87"/>
    </location>
</feature>
<dbReference type="Pfam" id="PF19127">
    <property type="entry name" value="Choline_bind_3"/>
    <property type="match status" value="1"/>
</dbReference>
<evidence type="ECO:0000256" key="3">
    <source>
        <dbReference type="ARBA" id="ARBA00022737"/>
    </source>
</evidence>
<dbReference type="RefSeq" id="WP_042748740.1">
    <property type="nucleotide sequence ID" value="NZ_AZSI01000134.1"/>
</dbReference>
<dbReference type="Proteomes" id="UP000028401">
    <property type="component" value="Unassembled WGS sequence"/>
</dbReference>
<dbReference type="EMBL" id="AZSI01000134">
    <property type="protein sequence ID" value="KEY61721.1"/>
    <property type="molecule type" value="Genomic_DNA"/>
</dbReference>
<evidence type="ECO:0000256" key="1">
    <source>
        <dbReference type="ARBA" id="ARBA00007074"/>
    </source>
</evidence>
<reference evidence="9 10" key="1">
    <citation type="submission" date="2014-06" db="EMBL/GenBank/DDBJ databases">
        <title>Draft genome sequence of the putrescine producing strain Lactococcus lactis subsp cremoris GE214.</title>
        <authorList>
            <person name="Ladero V."/>
            <person name="Linares D.M."/>
            <person name="del Rio B."/>
            <person name="Mayo B."/>
            <person name="Martin M.C."/>
            <person name="Fernandez M."/>
            <person name="Alvarez M.A."/>
        </authorList>
    </citation>
    <scope>NUCLEOTIDE SEQUENCE [LARGE SCALE GENOMIC DNA]</scope>
    <source>
        <strain evidence="9 10">GE214</strain>
    </source>
</reference>
<feature type="domain" description="NlpC/P60" evidence="8">
    <location>
        <begin position="147"/>
        <end position="290"/>
    </location>
</feature>
<accession>A0A084A8U2</accession>
<dbReference type="InterPro" id="IPR018337">
    <property type="entry name" value="Cell_wall/Cho-bd_repeat"/>
</dbReference>
<evidence type="ECO:0000256" key="5">
    <source>
        <dbReference type="ARBA" id="ARBA00022807"/>
    </source>
</evidence>
<sequence>MDKRTNNHKKSGSKNIDKKGQLIILTCLVLLCFLVGYKIYHSQDVQASTIKLVNKSNKTYAYAGQKKLTGLQTINGNNYYFDSSTGVMKTGLQTVNGGTVYFSPANGKMVYGLHKIDGYYYYFSKKTGKDDVVKAYEAVASQLTTNNKVIEKTISSGMKLVGKSPYVYGGGRTDESVAKNEFDCSSFIAQMFRLGGQSLVYQFAASTSLLAQTGTAEEWSDKARGDLLITADDASEDEQHAAIYLGGGFILHDSTSTDGVSISRLNQVINKKVLGNMTWGQLFEPGHVRHEV</sequence>
<comment type="caution">
    <text evidence="9">The sequence shown here is derived from an EMBL/GenBank/DDBJ whole genome shotgun (WGS) entry which is preliminary data.</text>
</comment>
<dbReference type="Pfam" id="PF00877">
    <property type="entry name" value="NLPC_P60"/>
    <property type="match status" value="1"/>
</dbReference>
<dbReference type="InterPro" id="IPR000064">
    <property type="entry name" value="NLP_P60_dom"/>
</dbReference>
<keyword evidence="7" id="KW-0472">Membrane</keyword>
<dbReference type="GO" id="GO:0008234">
    <property type="term" value="F:cysteine-type peptidase activity"/>
    <property type="evidence" value="ECO:0007669"/>
    <property type="project" value="UniProtKB-KW"/>
</dbReference>
<dbReference type="InterPro" id="IPR038765">
    <property type="entry name" value="Papain-like_cys_pep_sf"/>
</dbReference>
<dbReference type="PROSITE" id="PS51170">
    <property type="entry name" value="CW"/>
    <property type="match status" value="1"/>
</dbReference>
<dbReference type="SUPFAM" id="SSF69360">
    <property type="entry name" value="Cell wall binding repeat"/>
    <property type="match status" value="1"/>
</dbReference>
<keyword evidence="2" id="KW-0645">Protease</keyword>
<evidence type="ECO:0000259" key="8">
    <source>
        <dbReference type="PROSITE" id="PS51935"/>
    </source>
</evidence>
<evidence type="ECO:0000256" key="6">
    <source>
        <dbReference type="PROSITE-ProRule" id="PRU00591"/>
    </source>
</evidence>
<dbReference type="PROSITE" id="PS51935">
    <property type="entry name" value="NLPC_P60"/>
    <property type="match status" value="1"/>
</dbReference>
<feature type="transmembrane region" description="Helical" evidence="7">
    <location>
        <begin position="21"/>
        <end position="40"/>
    </location>
</feature>
<dbReference type="AlphaFoldDB" id="A0A084A8U2"/>
<evidence type="ECO:0000313" key="9">
    <source>
        <dbReference type="EMBL" id="KEY61721.1"/>
    </source>
</evidence>
<comment type="similarity">
    <text evidence="1">Belongs to the peptidase C40 family.</text>
</comment>
<organism evidence="9 10">
    <name type="scientific">Lactococcus cremoris subsp. cremoris GE214</name>
    <dbReference type="NCBI Taxonomy" id="1415168"/>
    <lineage>
        <taxon>Bacteria</taxon>
        <taxon>Bacillati</taxon>
        <taxon>Bacillota</taxon>
        <taxon>Bacilli</taxon>
        <taxon>Lactobacillales</taxon>
        <taxon>Streptococcaceae</taxon>
        <taxon>Lactococcus</taxon>
        <taxon>Lactococcus cremoris subsp. cremoris</taxon>
    </lineage>
</organism>
<protein>
    <recommendedName>
        <fullName evidence="8">NlpC/P60 domain-containing protein</fullName>
    </recommendedName>
</protein>
<evidence type="ECO:0000256" key="7">
    <source>
        <dbReference type="SAM" id="Phobius"/>
    </source>
</evidence>
<gene>
    <name evidence="9" type="ORF">U725_02163</name>
</gene>
<keyword evidence="7" id="KW-0812">Transmembrane</keyword>
<evidence type="ECO:0000313" key="10">
    <source>
        <dbReference type="Proteomes" id="UP000028401"/>
    </source>
</evidence>
<keyword evidence="4" id="KW-0378">Hydrolase</keyword>
<dbReference type="PATRIC" id="fig|1415168.3.peg.2229"/>
<name>A0A084A8U2_LACLC</name>
<dbReference type="PANTHER" id="PTHR47053">
    <property type="entry name" value="MUREIN DD-ENDOPEPTIDASE MEPH-RELATED"/>
    <property type="match status" value="1"/>
</dbReference>
<dbReference type="Gene3D" id="2.10.270.10">
    <property type="entry name" value="Cholin Binding"/>
    <property type="match status" value="1"/>
</dbReference>
<dbReference type="GO" id="GO:0006508">
    <property type="term" value="P:proteolysis"/>
    <property type="evidence" value="ECO:0007669"/>
    <property type="project" value="UniProtKB-KW"/>
</dbReference>
<keyword evidence="7" id="KW-1133">Transmembrane helix</keyword>
<dbReference type="Gene3D" id="3.90.1720.10">
    <property type="entry name" value="endopeptidase domain like (from Nostoc punctiforme)"/>
    <property type="match status" value="1"/>
</dbReference>